<comment type="caution">
    <text evidence="2">The sequence shown here is derived from an EMBL/GenBank/DDBJ whole genome shotgun (WGS) entry which is preliminary data.</text>
</comment>
<dbReference type="AlphaFoldDB" id="A0A7K1U6U1"/>
<proteinExistence type="predicted"/>
<dbReference type="InterPro" id="IPR043738">
    <property type="entry name" value="DUF5683"/>
</dbReference>
<protein>
    <recommendedName>
        <fullName evidence="1">DUF5683 domain-containing protein</fullName>
    </recommendedName>
</protein>
<sequence>MAKKSGNILSLLLRICFLVMPALCLLPAVLYAQEGTDSAQTKALRRQQPDNRKDSAQLFIKKDSTQPLIVKPIHSPRKAAFYSAVLPGLGQAYNREYWKIPLVYAALGITTGTFIINMDNYRTFRNAYRIRMDGNADTVDDYVGLYSDNSLKVLRDAYREYVDYSVLVFVLAYGLNIIDATVFAHLKNFDMSDDLSMKIVPTVIDNRALGLSIRVNLGGKKKSGFAPVAMTGNNKW</sequence>
<dbReference type="EMBL" id="WRXN01000007">
    <property type="protein sequence ID" value="MVT10078.1"/>
    <property type="molecule type" value="Genomic_DNA"/>
</dbReference>
<accession>A0A7K1U6U1</accession>
<evidence type="ECO:0000313" key="2">
    <source>
        <dbReference type="EMBL" id="MVT10078.1"/>
    </source>
</evidence>
<evidence type="ECO:0000313" key="3">
    <source>
        <dbReference type="Proteomes" id="UP000461730"/>
    </source>
</evidence>
<feature type="domain" description="DUF5683" evidence="1">
    <location>
        <begin position="74"/>
        <end position="208"/>
    </location>
</feature>
<dbReference type="RefSeq" id="WP_157307521.1">
    <property type="nucleotide sequence ID" value="NZ_WRXN01000007.1"/>
</dbReference>
<organism evidence="2 3">
    <name type="scientific">Chitinophaga tropicalis</name>
    <dbReference type="NCBI Taxonomy" id="2683588"/>
    <lineage>
        <taxon>Bacteria</taxon>
        <taxon>Pseudomonadati</taxon>
        <taxon>Bacteroidota</taxon>
        <taxon>Chitinophagia</taxon>
        <taxon>Chitinophagales</taxon>
        <taxon>Chitinophagaceae</taxon>
        <taxon>Chitinophaga</taxon>
    </lineage>
</organism>
<gene>
    <name evidence="2" type="ORF">GO493_17540</name>
</gene>
<dbReference type="Pfam" id="PF18935">
    <property type="entry name" value="DUF5683"/>
    <property type="match status" value="1"/>
</dbReference>
<keyword evidence="3" id="KW-1185">Reference proteome</keyword>
<name>A0A7K1U6U1_9BACT</name>
<evidence type="ECO:0000259" key="1">
    <source>
        <dbReference type="Pfam" id="PF18935"/>
    </source>
</evidence>
<dbReference type="Proteomes" id="UP000461730">
    <property type="component" value="Unassembled WGS sequence"/>
</dbReference>
<reference evidence="2 3" key="1">
    <citation type="submission" date="2019-12" db="EMBL/GenBank/DDBJ databases">
        <title>Chitinophaga sp. strain ysch24 (GDMCC 1.1355), whole genome shotgun sequence.</title>
        <authorList>
            <person name="Zhang X."/>
        </authorList>
    </citation>
    <scope>NUCLEOTIDE SEQUENCE [LARGE SCALE GENOMIC DNA]</scope>
    <source>
        <strain evidence="3">ysch24</strain>
    </source>
</reference>